<evidence type="ECO:0000256" key="3">
    <source>
        <dbReference type="ARBA" id="ARBA00022801"/>
    </source>
</evidence>
<keyword evidence="7" id="KW-0732">Signal</keyword>
<proteinExistence type="predicted"/>
<dbReference type="PROSITE" id="PS51257">
    <property type="entry name" value="PROKAR_LIPOPROTEIN"/>
    <property type="match status" value="1"/>
</dbReference>
<feature type="signal peptide" evidence="7">
    <location>
        <begin position="1"/>
        <end position="21"/>
    </location>
</feature>
<comment type="caution">
    <text evidence="9">The sequence shown here is derived from an EMBL/GenBank/DDBJ whole genome shotgun (WGS) entry which is preliminary data.</text>
</comment>
<keyword evidence="5 6" id="KW-0482">Metalloprotease</keyword>
<evidence type="ECO:0000256" key="4">
    <source>
        <dbReference type="ARBA" id="ARBA00022833"/>
    </source>
</evidence>
<feature type="domain" description="Peptidase M12A" evidence="8">
    <location>
        <begin position="138"/>
        <end position="354"/>
    </location>
</feature>
<evidence type="ECO:0000259" key="8">
    <source>
        <dbReference type="PROSITE" id="PS51864"/>
    </source>
</evidence>
<evidence type="ECO:0000256" key="6">
    <source>
        <dbReference type="PROSITE-ProRule" id="PRU01211"/>
    </source>
</evidence>
<reference evidence="10" key="1">
    <citation type="journal article" date="2019" name="Int. J. Syst. Evol. Microbiol.">
        <title>The Global Catalogue of Microorganisms (GCM) 10K type strain sequencing project: providing services to taxonomists for standard genome sequencing and annotation.</title>
        <authorList>
            <consortium name="The Broad Institute Genomics Platform"/>
            <consortium name="The Broad Institute Genome Sequencing Center for Infectious Disease"/>
            <person name="Wu L."/>
            <person name="Ma J."/>
        </authorList>
    </citation>
    <scope>NUCLEOTIDE SEQUENCE [LARGE SCALE GENOMIC DNA]</scope>
    <source>
        <strain evidence="10">CCUG 63830</strain>
    </source>
</reference>
<gene>
    <name evidence="9" type="ORF">ACFP90_23530</name>
</gene>
<keyword evidence="4 6" id="KW-0862">Zinc</keyword>
<protein>
    <submittedName>
        <fullName evidence="9">M12 family metallopeptidase</fullName>
    </submittedName>
</protein>
<dbReference type="InterPro" id="IPR006026">
    <property type="entry name" value="Peptidase_Metallo"/>
</dbReference>
<keyword evidence="3 6" id="KW-0378">Hydrolase</keyword>
<evidence type="ECO:0000313" key="10">
    <source>
        <dbReference type="Proteomes" id="UP001596317"/>
    </source>
</evidence>
<dbReference type="PRINTS" id="PR00480">
    <property type="entry name" value="ASTACIN"/>
</dbReference>
<dbReference type="Gene3D" id="3.40.390.10">
    <property type="entry name" value="Collagenase (Catalytic Domain)"/>
    <property type="match status" value="1"/>
</dbReference>
<name>A0ABW1ZS60_9DEIO</name>
<keyword evidence="2 6" id="KW-0479">Metal-binding</keyword>
<feature type="binding site" evidence="6">
    <location>
        <position position="254"/>
    </location>
    <ligand>
        <name>Zn(2+)</name>
        <dbReference type="ChEBI" id="CHEBI:29105"/>
        <note>catalytic</note>
    </ligand>
</feature>
<dbReference type="SMART" id="SM00235">
    <property type="entry name" value="ZnMc"/>
    <property type="match status" value="1"/>
</dbReference>
<dbReference type="RefSeq" id="WP_224612570.1">
    <property type="nucleotide sequence ID" value="NZ_JAIQXV010000029.1"/>
</dbReference>
<accession>A0ABW1ZS60</accession>
<evidence type="ECO:0000256" key="2">
    <source>
        <dbReference type="ARBA" id="ARBA00022723"/>
    </source>
</evidence>
<dbReference type="InterPro" id="IPR024079">
    <property type="entry name" value="MetalloPept_cat_dom_sf"/>
</dbReference>
<organism evidence="9 10">
    <name type="scientific">Deinococcus multiflagellatus</name>
    <dbReference type="NCBI Taxonomy" id="1656887"/>
    <lineage>
        <taxon>Bacteria</taxon>
        <taxon>Thermotogati</taxon>
        <taxon>Deinococcota</taxon>
        <taxon>Deinococci</taxon>
        <taxon>Deinococcales</taxon>
        <taxon>Deinococcaceae</taxon>
        <taxon>Deinococcus</taxon>
    </lineage>
</organism>
<feature type="active site" evidence="6">
    <location>
        <position position="245"/>
    </location>
</feature>
<dbReference type="EMBL" id="JBHSWB010000002">
    <property type="protein sequence ID" value="MFC6663020.1"/>
    <property type="molecule type" value="Genomic_DNA"/>
</dbReference>
<dbReference type="Pfam" id="PF01400">
    <property type="entry name" value="Astacin"/>
    <property type="match status" value="1"/>
</dbReference>
<dbReference type="PROSITE" id="PS51864">
    <property type="entry name" value="ASTACIN"/>
    <property type="match status" value="1"/>
</dbReference>
<sequence>MMKRFPSLVVLSLALSACSQLNPQTPAAPSAHNPMLGHEQMAAALPVISAREATTLSSQALSQVKVRHSYTFANGEQIHYTSVGNLAVDNDIVLGDLAEVQKNIAQYEEFLKAKANPGQLSEQGMILFRCPSMTWWGGCLTSWEGARWDQDANGNTPVYYEPLSATMGASGQAVVTEAMRRIQAKVPRIYFVPSTTAPNRIRFTETANNGCWSRLGRAGGVQQLNLQPPDLRTGTCQVVGIAQHEILHALGVAHEHQRPDRDTYINVNWNALNQTGRDNFFAYWARDVDQNQITSFDYGSIMLYDPNDWGGAMSTAPGTVLYTTKQPVPAGTVLGQRNDLSDLDVQALKMRYGY</sequence>
<keyword evidence="1 6" id="KW-0645">Protease</keyword>
<dbReference type="PANTHER" id="PTHR10127:SF780">
    <property type="entry name" value="METALLOENDOPEPTIDASE"/>
    <property type="match status" value="1"/>
</dbReference>
<evidence type="ECO:0000256" key="5">
    <source>
        <dbReference type="ARBA" id="ARBA00023049"/>
    </source>
</evidence>
<feature type="binding site" evidence="6">
    <location>
        <position position="244"/>
    </location>
    <ligand>
        <name>Zn(2+)</name>
        <dbReference type="ChEBI" id="CHEBI:29105"/>
        <note>catalytic</note>
    </ligand>
</feature>
<feature type="binding site" evidence="6">
    <location>
        <position position="248"/>
    </location>
    <ligand>
        <name>Zn(2+)</name>
        <dbReference type="ChEBI" id="CHEBI:29105"/>
        <note>catalytic</note>
    </ligand>
</feature>
<feature type="chain" id="PRO_5047068746" evidence="7">
    <location>
        <begin position="22"/>
        <end position="354"/>
    </location>
</feature>
<dbReference type="PANTHER" id="PTHR10127">
    <property type="entry name" value="DISCOIDIN, CUB, EGF, LAMININ , AND ZINC METALLOPROTEASE DOMAIN CONTAINING"/>
    <property type="match status" value="1"/>
</dbReference>
<dbReference type="InterPro" id="IPR001506">
    <property type="entry name" value="Peptidase_M12A"/>
</dbReference>
<keyword evidence="10" id="KW-1185">Reference proteome</keyword>
<evidence type="ECO:0000256" key="1">
    <source>
        <dbReference type="ARBA" id="ARBA00022670"/>
    </source>
</evidence>
<dbReference type="Proteomes" id="UP001596317">
    <property type="component" value="Unassembled WGS sequence"/>
</dbReference>
<evidence type="ECO:0000313" key="9">
    <source>
        <dbReference type="EMBL" id="MFC6663020.1"/>
    </source>
</evidence>
<comment type="cofactor">
    <cofactor evidence="6">
        <name>Zn(2+)</name>
        <dbReference type="ChEBI" id="CHEBI:29105"/>
    </cofactor>
    <text evidence="6">Binds 1 zinc ion per subunit.</text>
</comment>
<evidence type="ECO:0000256" key="7">
    <source>
        <dbReference type="SAM" id="SignalP"/>
    </source>
</evidence>
<comment type="caution">
    <text evidence="6">Lacks conserved residue(s) required for the propagation of feature annotation.</text>
</comment>
<dbReference type="SUPFAM" id="SSF55486">
    <property type="entry name" value="Metalloproteases ('zincins'), catalytic domain"/>
    <property type="match status" value="1"/>
</dbReference>